<sequence length="197" mass="22565">MISVKKKFLVLLLAFAECASLNFCGPMMENRALVRRNPEPYPTGLGIPPDNDVSINGVNFRDPSIHFGASSTKLKTGVFDGFIRATTSLPHKDMFHASLDGWDWSEHRIVRFEGESKGCQFGVRLFLPVKQGSNDSFIPIHFVFGQKSFYEELQDLMQEHSIQALFDSRLDVENTMYIFGLFRRKCLRFHSYGIQKF</sequence>
<dbReference type="RefSeq" id="WP_135584524.1">
    <property type="nucleotide sequence ID" value="NZ_RQEP01000005.1"/>
</dbReference>
<keyword evidence="3" id="KW-1185">Reference proteome</keyword>
<dbReference type="Proteomes" id="UP000297453">
    <property type="component" value="Unassembled WGS sequence"/>
</dbReference>
<feature type="signal peptide" evidence="1">
    <location>
        <begin position="1"/>
        <end position="19"/>
    </location>
</feature>
<proteinExistence type="predicted"/>
<dbReference type="AlphaFoldDB" id="A0A4R9G640"/>
<dbReference type="OrthoDB" id="326789at2"/>
<name>A0A4R9G640_9LEPT</name>
<evidence type="ECO:0000313" key="3">
    <source>
        <dbReference type="Proteomes" id="UP000297453"/>
    </source>
</evidence>
<dbReference type="EMBL" id="RQEP01000005">
    <property type="protein sequence ID" value="TGK07056.1"/>
    <property type="molecule type" value="Genomic_DNA"/>
</dbReference>
<comment type="caution">
    <text evidence="2">The sequence shown here is derived from an EMBL/GenBank/DDBJ whole genome shotgun (WGS) entry which is preliminary data.</text>
</comment>
<gene>
    <name evidence="2" type="ORF">EHO59_02785</name>
</gene>
<reference evidence="2" key="1">
    <citation type="journal article" date="2019" name="PLoS Negl. Trop. Dis.">
        <title>Revisiting the worldwide diversity of Leptospira species in the environment.</title>
        <authorList>
            <person name="Vincent A.T."/>
            <person name="Schiettekatte O."/>
            <person name="Bourhy P."/>
            <person name="Veyrier F.J."/>
            <person name="Picardeau M."/>
        </authorList>
    </citation>
    <scope>NUCLEOTIDE SEQUENCE [LARGE SCALE GENOMIC DNA]</scope>
    <source>
        <strain evidence="2">SSS9</strain>
    </source>
</reference>
<keyword evidence="1" id="KW-0732">Signal</keyword>
<feature type="chain" id="PRO_5020421353" evidence="1">
    <location>
        <begin position="20"/>
        <end position="197"/>
    </location>
</feature>
<accession>A0A4R9G640</accession>
<organism evidence="2 3">
    <name type="scientific">Leptospira semungkisensis</name>
    <dbReference type="NCBI Taxonomy" id="2484985"/>
    <lineage>
        <taxon>Bacteria</taxon>
        <taxon>Pseudomonadati</taxon>
        <taxon>Spirochaetota</taxon>
        <taxon>Spirochaetia</taxon>
        <taxon>Leptospirales</taxon>
        <taxon>Leptospiraceae</taxon>
        <taxon>Leptospira</taxon>
    </lineage>
</organism>
<evidence type="ECO:0000256" key="1">
    <source>
        <dbReference type="SAM" id="SignalP"/>
    </source>
</evidence>
<evidence type="ECO:0000313" key="2">
    <source>
        <dbReference type="EMBL" id="TGK07056.1"/>
    </source>
</evidence>
<protein>
    <submittedName>
        <fullName evidence="2">Uncharacterized protein</fullName>
    </submittedName>
</protein>